<sequence length="142" mass="15361">MLIVQDDASQGQAHSSDLAWIDITAHVCRILSLSIQFNWFAASAVDQAIRQKIEASESMGLGSLSDFYSKSDLVSEVILSALTAYSFSDHPSRFDKKRGRATGNDTVGPNRDSKKASPSKPNNGPERSGRDIGRGPLANTHL</sequence>
<dbReference type="AlphaFoldDB" id="A0A7J6LM67"/>
<keyword evidence="3" id="KW-1185">Reference proteome</keyword>
<dbReference type="Proteomes" id="UP000591131">
    <property type="component" value="Unassembled WGS sequence"/>
</dbReference>
<protein>
    <submittedName>
        <fullName evidence="2">Uncharacterized protein</fullName>
    </submittedName>
</protein>
<proteinExistence type="predicted"/>
<gene>
    <name evidence="2" type="ORF">FOL47_007214</name>
</gene>
<reference evidence="2 3" key="1">
    <citation type="submission" date="2020-04" db="EMBL/GenBank/DDBJ databases">
        <title>Perkinsus chesapeaki whole genome sequence.</title>
        <authorList>
            <person name="Bogema D.R."/>
        </authorList>
    </citation>
    <scope>NUCLEOTIDE SEQUENCE [LARGE SCALE GENOMIC DNA]</scope>
    <source>
        <strain evidence="2">ATCC PRA-425</strain>
    </source>
</reference>
<name>A0A7J6LM67_PERCH</name>
<comment type="caution">
    <text evidence="2">The sequence shown here is derived from an EMBL/GenBank/DDBJ whole genome shotgun (WGS) entry which is preliminary data.</text>
</comment>
<accession>A0A7J6LM67</accession>
<dbReference type="EMBL" id="JAAPAO010000419">
    <property type="protein sequence ID" value="KAF4660273.1"/>
    <property type="molecule type" value="Genomic_DNA"/>
</dbReference>
<feature type="region of interest" description="Disordered" evidence="1">
    <location>
        <begin position="89"/>
        <end position="142"/>
    </location>
</feature>
<evidence type="ECO:0000256" key="1">
    <source>
        <dbReference type="SAM" id="MobiDB-lite"/>
    </source>
</evidence>
<evidence type="ECO:0000313" key="2">
    <source>
        <dbReference type="EMBL" id="KAF4660273.1"/>
    </source>
</evidence>
<organism evidence="2 3">
    <name type="scientific">Perkinsus chesapeaki</name>
    <name type="common">Clam parasite</name>
    <name type="synonym">Perkinsus andrewsi</name>
    <dbReference type="NCBI Taxonomy" id="330153"/>
    <lineage>
        <taxon>Eukaryota</taxon>
        <taxon>Sar</taxon>
        <taxon>Alveolata</taxon>
        <taxon>Perkinsozoa</taxon>
        <taxon>Perkinsea</taxon>
        <taxon>Perkinsida</taxon>
        <taxon>Perkinsidae</taxon>
        <taxon>Perkinsus</taxon>
    </lineage>
</organism>
<evidence type="ECO:0000313" key="3">
    <source>
        <dbReference type="Proteomes" id="UP000591131"/>
    </source>
</evidence>